<protein>
    <recommendedName>
        <fullName evidence="3">Pyridoxamine 5'-phosphate oxidase putative domain-containing protein</fullName>
    </recommendedName>
</protein>
<dbReference type="AlphaFoldDB" id="A0A0M4CZP2"/>
<dbReference type="STRING" id="1603606.DSOUD_1246"/>
<dbReference type="PANTHER" id="PTHR40660">
    <property type="entry name" value="5'-PHOSPHATE OXIDASE PUTATIVE DOMAIN-CONTAINING PROTEIN-RELATED"/>
    <property type="match status" value="1"/>
</dbReference>
<organism evidence="1 2">
    <name type="scientific">Desulfuromonas soudanensis</name>
    <dbReference type="NCBI Taxonomy" id="1603606"/>
    <lineage>
        <taxon>Bacteria</taxon>
        <taxon>Pseudomonadati</taxon>
        <taxon>Thermodesulfobacteriota</taxon>
        <taxon>Desulfuromonadia</taxon>
        <taxon>Desulfuromonadales</taxon>
        <taxon>Desulfuromonadaceae</taxon>
        <taxon>Desulfuromonas</taxon>
    </lineage>
</organism>
<sequence>MTRTELMAFVNETAGPGILSTGDGAGSVNAAVIGAVRMIDEDTLVIGLGENRSLGYLRQNPRAVYLVSRPGASVLSWQGARIYLRVTGIETDGAQLERLVQEVTQTAGRGAGRAIKSLVIGKITSVRPLLDLTKQIP</sequence>
<dbReference type="InterPro" id="IPR012349">
    <property type="entry name" value="Split_barrel_FMN-bd"/>
</dbReference>
<reference evidence="1 2" key="1">
    <citation type="submission" date="2015-07" db="EMBL/GenBank/DDBJ databases">
        <title>Isolation and Genomic Characterization of a Novel Halophilic Metal-Reducing Deltaproteobacterium from the Deep Subsurface.</title>
        <authorList>
            <person name="Badalamenti J.P."/>
            <person name="Summers Z.M."/>
            <person name="Gralnick J.A."/>
            <person name="Bond D.R."/>
        </authorList>
    </citation>
    <scope>NUCLEOTIDE SEQUENCE [LARGE SCALE GENOMIC DNA]</scope>
    <source>
        <strain evidence="1 2">WTL</strain>
    </source>
</reference>
<gene>
    <name evidence="1" type="ORF">DSOUD_1246</name>
</gene>
<dbReference type="Proteomes" id="UP000057158">
    <property type="component" value="Chromosome"/>
</dbReference>
<evidence type="ECO:0000313" key="2">
    <source>
        <dbReference type="Proteomes" id="UP000057158"/>
    </source>
</evidence>
<dbReference type="EMBL" id="CP010802">
    <property type="protein sequence ID" value="ALC16027.1"/>
    <property type="molecule type" value="Genomic_DNA"/>
</dbReference>
<dbReference type="SUPFAM" id="SSF50475">
    <property type="entry name" value="FMN-binding split barrel"/>
    <property type="match status" value="1"/>
</dbReference>
<dbReference type="KEGG" id="des:DSOUD_1246"/>
<evidence type="ECO:0008006" key="3">
    <source>
        <dbReference type="Google" id="ProtNLM"/>
    </source>
</evidence>
<keyword evidence="2" id="KW-1185">Reference proteome</keyword>
<dbReference type="RefSeq" id="WP_053550178.1">
    <property type="nucleotide sequence ID" value="NZ_CP010802.1"/>
</dbReference>
<evidence type="ECO:0000313" key="1">
    <source>
        <dbReference type="EMBL" id="ALC16027.1"/>
    </source>
</evidence>
<name>A0A0M4CZP2_9BACT</name>
<dbReference type="PATRIC" id="fig|1603606.3.peg.1361"/>
<dbReference type="Gene3D" id="2.30.110.10">
    <property type="entry name" value="Electron Transport, Fmn-binding Protein, Chain A"/>
    <property type="match status" value="1"/>
</dbReference>
<dbReference type="OrthoDB" id="5396728at2"/>
<proteinExistence type="predicted"/>
<accession>A0A0M4CZP2</accession>
<dbReference type="PANTHER" id="PTHR40660:SF1">
    <property type="entry name" value="5'-PHOSPHATE OXIDASE PUTATIVE DOMAIN-CONTAINING PROTEIN-RELATED"/>
    <property type="match status" value="1"/>
</dbReference>